<comment type="caution">
    <text evidence="2">The sequence shown here is derived from an EMBL/GenBank/DDBJ whole genome shotgun (WGS) entry which is preliminary data.</text>
</comment>
<keyword evidence="3" id="KW-1185">Reference proteome</keyword>
<organism evidence="2 3">
    <name type="scientific">Phyllosticta citricarpa</name>
    <dbReference type="NCBI Taxonomy" id="55181"/>
    <lineage>
        <taxon>Eukaryota</taxon>
        <taxon>Fungi</taxon>
        <taxon>Dikarya</taxon>
        <taxon>Ascomycota</taxon>
        <taxon>Pezizomycotina</taxon>
        <taxon>Dothideomycetes</taxon>
        <taxon>Dothideomycetes incertae sedis</taxon>
        <taxon>Botryosphaeriales</taxon>
        <taxon>Phyllostictaceae</taxon>
        <taxon>Phyllosticta</taxon>
    </lineage>
</organism>
<dbReference type="Proteomes" id="UP001365128">
    <property type="component" value="Unassembled WGS sequence"/>
</dbReference>
<feature type="region of interest" description="Disordered" evidence="1">
    <location>
        <begin position="291"/>
        <end position="314"/>
    </location>
</feature>
<reference evidence="2 3" key="1">
    <citation type="submission" date="2024-04" db="EMBL/GenBank/DDBJ databases">
        <title>Phyllosticta paracitricarpa is synonymous to the EU quarantine fungus P. citricarpa based on phylogenomic analyses.</title>
        <authorList>
            <consortium name="Lawrence Berkeley National Laboratory"/>
            <person name="Van Ingen-Buijs V.A."/>
            <person name="Van Westerhoven A.C."/>
            <person name="Haridas S."/>
            <person name="Skiadas P."/>
            <person name="Martin F."/>
            <person name="Groenewald J.Z."/>
            <person name="Crous P.W."/>
            <person name="Seidl M.F."/>
        </authorList>
    </citation>
    <scope>NUCLEOTIDE SEQUENCE [LARGE SCALE GENOMIC DNA]</scope>
    <source>
        <strain evidence="2 3">CBS 122670</strain>
    </source>
</reference>
<gene>
    <name evidence="2" type="ORF">IWX46DRAFT_583120</name>
</gene>
<dbReference type="EMBL" id="JBBPDW010000029">
    <property type="protein sequence ID" value="KAK7539096.1"/>
    <property type="molecule type" value="Genomic_DNA"/>
</dbReference>
<evidence type="ECO:0000313" key="2">
    <source>
        <dbReference type="EMBL" id="KAK7539096.1"/>
    </source>
</evidence>
<proteinExistence type="predicted"/>
<protein>
    <submittedName>
        <fullName evidence="2">Uncharacterized protein</fullName>
    </submittedName>
</protein>
<name>A0ABR1LVA4_9PEZI</name>
<evidence type="ECO:0000313" key="3">
    <source>
        <dbReference type="Proteomes" id="UP001365128"/>
    </source>
</evidence>
<feature type="compositionally biased region" description="Basic and acidic residues" evidence="1">
    <location>
        <begin position="291"/>
        <end position="305"/>
    </location>
</feature>
<accession>A0ABR1LVA4</accession>
<sequence>MHRVGGRGGALVAAVGVAPQPLLDPDAKVLQLANDGVEAINEPDTAPLLFRADRQLPARQVRELLDDADALFRAGEELSAPSRRQAEDQVRAPELLVSDSTDFAVELLETTEINFNTPGDPLEASAPIGLEILLHPSQPVLKAREIRLVDGTGTEPIHCAVDQAFDAATTKQPRGEAAIFPPSDALIERQVWSVPEPGPGQLWAEIRLLLACPGRFYHLQVWPVGKRRAPIIPCDEIFQALKFPRALGERKTLSGVWTKGRGLEVKDFRGWNRALKCRVVILLSKVDHGGRGQKRKEEKGGDEKLPGSNSNPLF</sequence>
<evidence type="ECO:0000256" key="1">
    <source>
        <dbReference type="SAM" id="MobiDB-lite"/>
    </source>
</evidence>